<accession>A0A1Z5IQI1</accession>
<reference evidence="1 2" key="1">
    <citation type="submission" date="2015-11" db="EMBL/GenBank/DDBJ databases">
        <title>Draft genome sequences of new species of the genus Lactobacillus isolated from orchardgrass silage.</title>
        <authorList>
            <person name="Tohno M."/>
            <person name="Tanizawa Y."/>
            <person name="Arita M."/>
        </authorList>
    </citation>
    <scope>NUCLEOTIDE SEQUENCE [LARGE SCALE GENOMIC DNA]</scope>
    <source>
        <strain evidence="1 2">IWT140</strain>
    </source>
</reference>
<keyword evidence="2" id="KW-1185">Reference proteome</keyword>
<dbReference type="AlphaFoldDB" id="A0A1Z5IQI1"/>
<organism evidence="1 2">
    <name type="scientific">Secundilactobacillus pentosiphilus</name>
    <dbReference type="NCBI Taxonomy" id="1714682"/>
    <lineage>
        <taxon>Bacteria</taxon>
        <taxon>Bacillati</taxon>
        <taxon>Bacillota</taxon>
        <taxon>Bacilli</taxon>
        <taxon>Lactobacillales</taxon>
        <taxon>Lactobacillaceae</taxon>
        <taxon>Secundilactobacillus</taxon>
    </lineage>
</organism>
<comment type="caution">
    <text evidence="1">The sequence shown here is derived from an EMBL/GenBank/DDBJ whole genome shotgun (WGS) entry which is preliminary data.</text>
</comment>
<dbReference type="Proteomes" id="UP000198430">
    <property type="component" value="Unassembled WGS sequence"/>
</dbReference>
<proteinExistence type="predicted"/>
<evidence type="ECO:0000313" key="2">
    <source>
        <dbReference type="Proteomes" id="UP000198430"/>
    </source>
</evidence>
<name>A0A1Z5IQI1_9LACO</name>
<gene>
    <name evidence="1" type="ORF">IWT140_01580</name>
</gene>
<dbReference type="EMBL" id="BCMH01000011">
    <property type="protein sequence ID" value="GAX03946.1"/>
    <property type="molecule type" value="Genomic_DNA"/>
</dbReference>
<protein>
    <submittedName>
        <fullName evidence="1">Uncharacterized protein</fullName>
    </submittedName>
</protein>
<dbReference type="RefSeq" id="WP_089088910.1">
    <property type="nucleotide sequence ID" value="NZ_BCMH01000011.1"/>
</dbReference>
<evidence type="ECO:0000313" key="1">
    <source>
        <dbReference type="EMBL" id="GAX03946.1"/>
    </source>
</evidence>
<sequence>MSISKTTIVLAIAALGAFGTSQCVQGKAVSHPHRTVVNPDTYGNNDGGFATNWYRLKHATNVTVTYSSTANSNAVRKHLELPKGTIIGAQRYHQQVAPKNVAYTSGYMTPNLSYHLKSPLVNSKVYGFGAVSFKLPAKEVRQIVRPAYGLPYGSGTLYSGGVGAIKSLNRNVDAIKISSDGYIETYRNHPKKYPSFLGTLESHYQSKPNDSQRIILSDKTGDTVHLYYAHHLAGVNDKRVHHSGDKQYRLTITNRHTPYQYNDSAYSSGKTIASIYSVGGSNYFTIIGSGRE</sequence>